<dbReference type="Proteomes" id="UP000292886">
    <property type="component" value="Chromosome"/>
</dbReference>
<dbReference type="PROSITE" id="PS50995">
    <property type="entry name" value="HTH_MARR_2"/>
    <property type="match status" value="1"/>
</dbReference>
<dbReference type="KEGG" id="wei:EQG49_09545"/>
<keyword evidence="3" id="KW-1185">Reference proteome</keyword>
<protein>
    <submittedName>
        <fullName evidence="2">MarR family transcriptional regulator</fullName>
    </submittedName>
</protein>
<proteinExistence type="predicted"/>
<dbReference type="OrthoDB" id="3242809at2"/>
<dbReference type="Gene3D" id="1.10.10.10">
    <property type="entry name" value="Winged helix-like DNA-binding domain superfamily/Winged helix DNA-binding domain"/>
    <property type="match status" value="1"/>
</dbReference>
<evidence type="ECO:0000313" key="3">
    <source>
        <dbReference type="Proteomes" id="UP000292886"/>
    </source>
</evidence>
<dbReference type="PRINTS" id="PR00598">
    <property type="entry name" value="HTHMARR"/>
</dbReference>
<sequence length="281" mass="32273">MKMTVENLFDNLMNLVHNPNLLMASRTIGLRDNARVDNSKRLLRILVETDKAMTSGSIAEILGIRPASVSVLVSKSESNGYVERIKDENDARVVLVKITAAGREFLETQVDTAAEVKAAIFAPLNEEERASFEASLEKVNAHVASDEFTQQLMDKFDMPEFAKRAFTMKHRNEMERFGNNVDQFDKHMEQWNNHFSKHMDRVSKHLDKHMKRNGFGSDQQDDFTTRDTFNQSEENFAGRSFDPMDGEKFAGRGNNFTRDFNEMGHNGFMNNRENPFDGRKY</sequence>
<accession>A0A4P6YVA7</accession>
<dbReference type="Pfam" id="PF01047">
    <property type="entry name" value="MarR"/>
    <property type="match status" value="1"/>
</dbReference>
<dbReference type="SUPFAM" id="SSF46785">
    <property type="entry name" value="Winged helix' DNA-binding domain"/>
    <property type="match status" value="1"/>
</dbReference>
<dbReference type="SMART" id="SM00347">
    <property type="entry name" value="HTH_MARR"/>
    <property type="match status" value="1"/>
</dbReference>
<evidence type="ECO:0000313" key="2">
    <source>
        <dbReference type="EMBL" id="QBO36686.1"/>
    </source>
</evidence>
<dbReference type="PANTHER" id="PTHR33164:SF89">
    <property type="entry name" value="MARR FAMILY REGULATORY PROTEIN"/>
    <property type="match status" value="1"/>
</dbReference>
<reference evidence="3" key="1">
    <citation type="submission" date="2019-03" db="EMBL/GenBank/DDBJ databases">
        <title>Weissella sp. 26KH-42 Genome sequencing.</title>
        <authorList>
            <person name="Heo J."/>
            <person name="Kim S.-J."/>
            <person name="Kim J.-S."/>
            <person name="Hong S.-B."/>
            <person name="Kwon S.-W."/>
        </authorList>
    </citation>
    <scope>NUCLEOTIDE SEQUENCE [LARGE SCALE GENOMIC DNA]</scope>
    <source>
        <strain evidence="3">26KH-42</strain>
    </source>
</reference>
<dbReference type="InterPro" id="IPR000835">
    <property type="entry name" value="HTH_MarR-typ"/>
</dbReference>
<dbReference type="InterPro" id="IPR036390">
    <property type="entry name" value="WH_DNA-bd_sf"/>
</dbReference>
<gene>
    <name evidence="2" type="ORF">EQG49_09545</name>
</gene>
<dbReference type="GO" id="GO:0006950">
    <property type="term" value="P:response to stress"/>
    <property type="evidence" value="ECO:0007669"/>
    <property type="project" value="TreeGrafter"/>
</dbReference>
<dbReference type="PANTHER" id="PTHR33164">
    <property type="entry name" value="TRANSCRIPTIONAL REGULATOR, MARR FAMILY"/>
    <property type="match status" value="1"/>
</dbReference>
<dbReference type="InterPro" id="IPR036388">
    <property type="entry name" value="WH-like_DNA-bd_sf"/>
</dbReference>
<feature type="domain" description="HTH marR-type" evidence="1">
    <location>
        <begin position="5"/>
        <end position="141"/>
    </location>
</feature>
<evidence type="ECO:0000259" key="1">
    <source>
        <dbReference type="PROSITE" id="PS50995"/>
    </source>
</evidence>
<dbReference type="GO" id="GO:0003700">
    <property type="term" value="F:DNA-binding transcription factor activity"/>
    <property type="evidence" value="ECO:0007669"/>
    <property type="project" value="InterPro"/>
</dbReference>
<organism evidence="2 3">
    <name type="scientific">Periweissella cryptocerci</name>
    <dbReference type="NCBI Taxonomy" id="2506420"/>
    <lineage>
        <taxon>Bacteria</taxon>
        <taxon>Bacillati</taxon>
        <taxon>Bacillota</taxon>
        <taxon>Bacilli</taxon>
        <taxon>Lactobacillales</taxon>
        <taxon>Lactobacillaceae</taxon>
        <taxon>Periweissella</taxon>
    </lineage>
</organism>
<dbReference type="InterPro" id="IPR039422">
    <property type="entry name" value="MarR/SlyA-like"/>
</dbReference>
<dbReference type="AlphaFoldDB" id="A0A4P6YVA7"/>
<dbReference type="EMBL" id="CP037940">
    <property type="protein sequence ID" value="QBO36686.1"/>
    <property type="molecule type" value="Genomic_DNA"/>
</dbReference>
<name>A0A4P6YVA7_9LACO</name>